<evidence type="ECO:0000313" key="1">
    <source>
        <dbReference type="EMBL" id="QFI38499.1"/>
    </source>
</evidence>
<dbReference type="EMBL" id="CP044399">
    <property type="protein sequence ID" value="QFI38499.1"/>
    <property type="molecule type" value="Genomic_DNA"/>
</dbReference>
<protein>
    <submittedName>
        <fullName evidence="1">Uncharacterized protein</fullName>
    </submittedName>
</protein>
<keyword evidence="2" id="KW-1185">Reference proteome</keyword>
<gene>
    <name evidence="1" type="ORF">FR932_11900</name>
</gene>
<dbReference type="KEGG" id="mmaa:FR932_11900"/>
<accession>A0A5J6WK19</accession>
<sequence>MTTNMNKLTYSVLIAFVISLAFVSLYGAMNYNKYFHRSYSSFTSRVNEVNANFDNYGYILNLVTDLWDASTHKINSTRDNNDGRFLHHALEGQTKQGVKVLNFMNSLDSRILKKLNDSKIRTFVRSMDSNELIALMDFSDEALQKVFRHDRCVETGSCGENTDELHYSNVHNTLIDGKPSVIIMKRLKGTSFYIMFHMSLEDMSAFSTDLILDSLEFEDKPFKYVELYADDYTSIFNRNSDVVFFIKVSLVTL</sequence>
<dbReference type="AlphaFoldDB" id="A0A5J6WK19"/>
<dbReference type="RefSeq" id="WP_019442953.1">
    <property type="nucleotide sequence ID" value="NZ_ALOE01000038.1"/>
</dbReference>
<evidence type="ECO:0000313" key="2">
    <source>
        <dbReference type="Proteomes" id="UP000327424"/>
    </source>
</evidence>
<name>A0A5J6WK19_MORMI</name>
<dbReference type="Proteomes" id="UP000327424">
    <property type="component" value="Chromosome"/>
</dbReference>
<proteinExistence type="predicted"/>
<organism evidence="1 2">
    <name type="scientific">Moritella marina ATCC 15381</name>
    <dbReference type="NCBI Taxonomy" id="1202962"/>
    <lineage>
        <taxon>Bacteria</taxon>
        <taxon>Pseudomonadati</taxon>
        <taxon>Pseudomonadota</taxon>
        <taxon>Gammaproteobacteria</taxon>
        <taxon>Alteromonadales</taxon>
        <taxon>Moritellaceae</taxon>
        <taxon>Moritella</taxon>
    </lineage>
</organism>
<reference evidence="1 2" key="1">
    <citation type="submission" date="2019-09" db="EMBL/GenBank/DDBJ databases">
        <title>Hybrid Assembly of the complete Genome of the Deep-Sea Bacterium Moritella marina from long Nanopore and Illumina reads.</title>
        <authorList>
            <person name="Magin S."/>
            <person name="Georgoulis A."/>
            <person name="Papadimitriou K."/>
            <person name="Iliakis G."/>
            <person name="Vorgias C.E."/>
        </authorList>
    </citation>
    <scope>NUCLEOTIDE SEQUENCE [LARGE SCALE GENOMIC DNA]</scope>
    <source>
        <strain evidence="1 2">MP-1</strain>
    </source>
</reference>